<feature type="region of interest" description="Disordered" evidence="1">
    <location>
        <begin position="196"/>
        <end position="291"/>
    </location>
</feature>
<keyword evidence="4" id="KW-1185">Reference proteome</keyword>
<keyword evidence="2" id="KW-1133">Transmembrane helix</keyword>
<dbReference type="VEuPathDB" id="AmoebaDB:NfTy_038690"/>
<dbReference type="EMBL" id="VFQX01000013">
    <property type="protein sequence ID" value="KAF0981537.1"/>
    <property type="molecule type" value="Genomic_DNA"/>
</dbReference>
<sequence length="291" mass="29707">MFVTRSNNIKDILTLSLSTHTVPPILRWLLPCVLVLILILCHAIPMTGMHVFAPAPIVYTGNGNTAQVGFITDINNDQLQDVVLTYYQRDYNFASTVIYLNNGCEFVRHSNPLEPVVYCKQYFLNQKMIKWETDPPVVTLHIPNDTFSGVIALPYHPIEIPAIIFAMSGVKIGTPMEKFYKGDTQVQYHAIQKSDDIYIGQPGPPSSSSSSSSGGSGGSGGGSSDNSGGGSGGAGGGGGGEGGSVSSSSSSGGSGGSGGSSGGGEAGGGGGTTGGTGRGTEGTGRGSSSSS</sequence>
<evidence type="ECO:0000313" key="3">
    <source>
        <dbReference type="EMBL" id="KAF0981537.1"/>
    </source>
</evidence>
<organism evidence="3 4">
    <name type="scientific">Naegleria fowleri</name>
    <name type="common">Brain eating amoeba</name>
    <dbReference type="NCBI Taxonomy" id="5763"/>
    <lineage>
        <taxon>Eukaryota</taxon>
        <taxon>Discoba</taxon>
        <taxon>Heterolobosea</taxon>
        <taxon>Tetramitia</taxon>
        <taxon>Eutetramitia</taxon>
        <taxon>Vahlkampfiidae</taxon>
        <taxon>Naegleria</taxon>
    </lineage>
</organism>
<evidence type="ECO:0000313" key="4">
    <source>
        <dbReference type="Proteomes" id="UP000444721"/>
    </source>
</evidence>
<feature type="transmembrane region" description="Helical" evidence="2">
    <location>
        <begin position="25"/>
        <end position="44"/>
    </location>
</feature>
<accession>A0A6A5BWB1</accession>
<proteinExistence type="predicted"/>
<comment type="caution">
    <text evidence="3">The sequence shown here is derived from an EMBL/GenBank/DDBJ whole genome shotgun (WGS) entry which is preliminary data.</text>
</comment>
<evidence type="ECO:0000256" key="1">
    <source>
        <dbReference type="SAM" id="MobiDB-lite"/>
    </source>
</evidence>
<feature type="compositionally biased region" description="Gly residues" evidence="1">
    <location>
        <begin position="252"/>
        <end position="285"/>
    </location>
</feature>
<reference evidence="3 4" key="1">
    <citation type="journal article" date="2019" name="Sci. Rep.">
        <title>Nanopore sequencing improves the draft genome of the human pathogenic amoeba Naegleria fowleri.</title>
        <authorList>
            <person name="Liechti N."/>
            <person name="Schurch N."/>
            <person name="Bruggmann R."/>
            <person name="Wittwer M."/>
        </authorList>
    </citation>
    <scope>NUCLEOTIDE SEQUENCE [LARGE SCALE GENOMIC DNA]</scope>
    <source>
        <strain evidence="3 4">ATCC 30894</strain>
    </source>
</reference>
<name>A0A6A5BWB1_NAEFO</name>
<gene>
    <name evidence="3" type="ORF">FDP41_012194</name>
</gene>
<dbReference type="VEuPathDB" id="AmoebaDB:NF0046030"/>
<keyword evidence="2" id="KW-0812">Transmembrane</keyword>
<dbReference type="GeneID" id="68119409"/>
<dbReference type="VEuPathDB" id="AmoebaDB:FDP41_012194"/>
<dbReference type="AlphaFoldDB" id="A0A6A5BWB1"/>
<dbReference type="RefSeq" id="XP_044566250.1">
    <property type="nucleotide sequence ID" value="XM_044702686.1"/>
</dbReference>
<feature type="compositionally biased region" description="Gly residues" evidence="1">
    <location>
        <begin position="214"/>
        <end position="243"/>
    </location>
</feature>
<protein>
    <submittedName>
        <fullName evidence="3">Uncharacterized protein</fullName>
    </submittedName>
</protein>
<dbReference type="Proteomes" id="UP000444721">
    <property type="component" value="Unassembled WGS sequence"/>
</dbReference>
<keyword evidence="2" id="KW-0472">Membrane</keyword>
<evidence type="ECO:0000256" key="2">
    <source>
        <dbReference type="SAM" id="Phobius"/>
    </source>
</evidence>